<accession>A0A7S8C7A8</accession>
<dbReference type="PANTHER" id="PTHR30163:SF8">
    <property type="entry name" value="LYTIC MUREIN TRANSGLYCOSYLASE"/>
    <property type="match status" value="1"/>
</dbReference>
<dbReference type="SUPFAM" id="SSF47090">
    <property type="entry name" value="PGBD-like"/>
    <property type="match status" value="1"/>
</dbReference>
<evidence type="ECO:0000259" key="3">
    <source>
        <dbReference type="Pfam" id="PF13406"/>
    </source>
</evidence>
<dbReference type="RefSeq" id="WP_213162092.1">
    <property type="nucleotide sequence ID" value="NZ_CP058214.1"/>
</dbReference>
<proteinExistence type="predicted"/>
<protein>
    <submittedName>
        <fullName evidence="4">Lytic murein transglycosylase</fullName>
    </submittedName>
</protein>
<dbReference type="Gene3D" id="1.10.8.350">
    <property type="entry name" value="Bacterial muramidase"/>
    <property type="match status" value="1"/>
</dbReference>
<dbReference type="InterPro" id="IPR002477">
    <property type="entry name" value="Peptidoglycan-bd-like"/>
</dbReference>
<dbReference type="GO" id="GO:0008933">
    <property type="term" value="F:peptidoglycan lytic transglycosylase activity"/>
    <property type="evidence" value="ECO:0007669"/>
    <property type="project" value="TreeGrafter"/>
</dbReference>
<dbReference type="Proteomes" id="UP000593594">
    <property type="component" value="Chromosome"/>
</dbReference>
<feature type="domain" description="Transglycosylase SLT" evidence="3">
    <location>
        <begin position="33"/>
        <end position="324"/>
    </location>
</feature>
<feature type="domain" description="Peptidoglycan binding-like" evidence="2">
    <location>
        <begin position="345"/>
        <end position="399"/>
    </location>
</feature>
<dbReference type="NCBIfam" id="TIGR02283">
    <property type="entry name" value="MltB_2"/>
    <property type="match status" value="1"/>
</dbReference>
<evidence type="ECO:0000259" key="2">
    <source>
        <dbReference type="Pfam" id="PF01471"/>
    </source>
</evidence>
<dbReference type="InterPro" id="IPR043426">
    <property type="entry name" value="MltB-like"/>
</dbReference>
<dbReference type="InterPro" id="IPR011970">
    <property type="entry name" value="MltB_2"/>
</dbReference>
<dbReference type="AlphaFoldDB" id="A0A7S8C7A8"/>
<evidence type="ECO:0000313" key="4">
    <source>
        <dbReference type="EMBL" id="QPC44723.1"/>
    </source>
</evidence>
<dbReference type="Gene3D" id="1.10.101.10">
    <property type="entry name" value="PGBD-like superfamily/PGBD"/>
    <property type="match status" value="1"/>
</dbReference>
<dbReference type="InterPro" id="IPR031304">
    <property type="entry name" value="SLT_2"/>
</dbReference>
<keyword evidence="5" id="KW-1185">Reference proteome</keyword>
<sequence length="400" mass="43877">MRQTGTGLAGAAIVLAAVLAGGSAHAACQNTGSFDRWLQGFKQEAAASGISQRTIANALNGVTLDPKVIAADRRQGVFAQTFLEFSGRMVNNYRLTHGRRNLKKYGSTFSRIERQYGVPGPVITAFWALETDFGANMGNTSTLRSLATLAYDCRRPEEFRPQLMAALRIVQRGDLTPREMISPWAGELGQTQFLPTVYDQYAVDYDGNGRRDLIRSVPDVLASTANYLKALGWRAGEPWLEEVRVPSNLPWDQADIAIKHPRSQWARWGVTRANGQRLSNDGLPASLLLPMGRNGPAFLAYRNFDTYLEWNQSLVYSTTAAYLATRLAGAPRVHPGGKVASLNVAQVKELQRLLKRAGYDVGGVDGIIGERTRQAVKAVQARLGLPADSYPTAELLSRLR</sequence>
<dbReference type="GO" id="GO:0009253">
    <property type="term" value="P:peptidoglycan catabolic process"/>
    <property type="evidence" value="ECO:0007669"/>
    <property type="project" value="TreeGrafter"/>
</dbReference>
<dbReference type="InterPro" id="IPR036365">
    <property type="entry name" value="PGBD-like_sf"/>
</dbReference>
<dbReference type="KEGG" id="kmn:HW532_19675"/>
<gene>
    <name evidence="4" type="ORF">HW532_19675</name>
</gene>
<dbReference type="SUPFAM" id="SSF53955">
    <property type="entry name" value="Lysozyme-like"/>
    <property type="match status" value="1"/>
</dbReference>
<organism evidence="4 5">
    <name type="scientific">Kaustia mangrovi</name>
    <dbReference type="NCBI Taxonomy" id="2593653"/>
    <lineage>
        <taxon>Bacteria</taxon>
        <taxon>Pseudomonadati</taxon>
        <taxon>Pseudomonadota</taxon>
        <taxon>Alphaproteobacteria</taxon>
        <taxon>Hyphomicrobiales</taxon>
        <taxon>Parvibaculaceae</taxon>
        <taxon>Kaustia</taxon>
    </lineage>
</organism>
<name>A0A7S8C7A8_9HYPH</name>
<reference evidence="4 5" key="1">
    <citation type="submission" date="2020-06" db="EMBL/GenBank/DDBJ databases">
        <title>Genome sequence of 2 isolates from Red Sea Mangroves.</title>
        <authorList>
            <person name="Sefrji F."/>
            <person name="Michoud G."/>
            <person name="Merlino G."/>
            <person name="Daffonchio D."/>
        </authorList>
    </citation>
    <scope>NUCLEOTIDE SEQUENCE [LARGE SCALE GENOMIC DNA]</scope>
    <source>
        <strain evidence="4 5">R1DC25</strain>
    </source>
</reference>
<evidence type="ECO:0000313" key="5">
    <source>
        <dbReference type="Proteomes" id="UP000593594"/>
    </source>
</evidence>
<dbReference type="Pfam" id="PF13406">
    <property type="entry name" value="SLT_2"/>
    <property type="match status" value="1"/>
</dbReference>
<feature type="signal peptide" evidence="1">
    <location>
        <begin position="1"/>
        <end position="26"/>
    </location>
</feature>
<dbReference type="InterPro" id="IPR023346">
    <property type="entry name" value="Lysozyme-like_dom_sf"/>
</dbReference>
<evidence type="ECO:0000256" key="1">
    <source>
        <dbReference type="SAM" id="SignalP"/>
    </source>
</evidence>
<dbReference type="Gene3D" id="1.10.530.10">
    <property type="match status" value="1"/>
</dbReference>
<dbReference type="PANTHER" id="PTHR30163">
    <property type="entry name" value="MEMBRANE-BOUND LYTIC MUREIN TRANSGLYCOSYLASE B"/>
    <property type="match status" value="1"/>
</dbReference>
<dbReference type="Pfam" id="PF01471">
    <property type="entry name" value="PG_binding_1"/>
    <property type="match status" value="1"/>
</dbReference>
<dbReference type="InterPro" id="IPR036366">
    <property type="entry name" value="PGBDSf"/>
</dbReference>
<dbReference type="EMBL" id="CP058214">
    <property type="protein sequence ID" value="QPC44723.1"/>
    <property type="molecule type" value="Genomic_DNA"/>
</dbReference>
<keyword evidence="1" id="KW-0732">Signal</keyword>
<feature type="chain" id="PRO_5032878063" evidence="1">
    <location>
        <begin position="27"/>
        <end position="400"/>
    </location>
</feature>